<dbReference type="EC" id="2.7.10.2" evidence="3"/>
<evidence type="ECO:0000256" key="9">
    <source>
        <dbReference type="ARBA" id="ARBA00051245"/>
    </source>
</evidence>
<dbReference type="PANTHER" id="PTHR32309:SF13">
    <property type="entry name" value="FERRIC ENTEROBACTIN TRANSPORT PROTEIN FEPE"/>
    <property type="match status" value="1"/>
</dbReference>
<dbReference type="Gene3D" id="3.40.50.300">
    <property type="entry name" value="P-loop containing nucleotide triphosphate hydrolases"/>
    <property type="match status" value="1"/>
</dbReference>
<evidence type="ECO:0000259" key="12">
    <source>
        <dbReference type="Pfam" id="PF13614"/>
    </source>
</evidence>
<dbReference type="InterPro" id="IPR027417">
    <property type="entry name" value="P-loop_NTPase"/>
</dbReference>
<feature type="transmembrane region" description="Helical" evidence="11">
    <location>
        <begin position="35"/>
        <end position="53"/>
    </location>
</feature>
<feature type="coiled-coil region" evidence="10">
    <location>
        <begin position="427"/>
        <end position="464"/>
    </location>
</feature>
<evidence type="ECO:0000256" key="3">
    <source>
        <dbReference type="ARBA" id="ARBA00011903"/>
    </source>
</evidence>
<reference evidence="13" key="2">
    <citation type="submission" date="2022-06" db="EMBL/GenBank/DDBJ databases">
        <title>Xiashengella guii gen. nov. sp. nov., a bacterium isolated form anaerobic digestion tank.</title>
        <authorList>
            <person name="Huang H."/>
        </authorList>
    </citation>
    <scope>NUCLEOTIDE SEQUENCE</scope>
    <source>
        <strain evidence="13">Ai-910</strain>
    </source>
</reference>
<dbReference type="SUPFAM" id="SSF52540">
    <property type="entry name" value="P-loop containing nucleoside triphosphate hydrolases"/>
    <property type="match status" value="1"/>
</dbReference>
<keyword evidence="8" id="KW-0829">Tyrosine-protein kinase</keyword>
<keyword evidence="5" id="KW-0547">Nucleotide-binding</keyword>
<dbReference type="CDD" id="cd05387">
    <property type="entry name" value="BY-kinase"/>
    <property type="match status" value="1"/>
</dbReference>
<gene>
    <name evidence="13" type="ORF">M9189_07535</name>
</gene>
<comment type="similarity">
    <text evidence="1">Belongs to the CpsD/CapB family.</text>
</comment>
<feature type="domain" description="AAA" evidence="12">
    <location>
        <begin position="605"/>
        <end position="723"/>
    </location>
</feature>
<name>A0A9J6ZLV7_9BACT</name>
<dbReference type="InterPro" id="IPR005702">
    <property type="entry name" value="Wzc-like_C"/>
</dbReference>
<evidence type="ECO:0000256" key="2">
    <source>
        <dbReference type="ARBA" id="ARBA00008883"/>
    </source>
</evidence>
<keyword evidence="11" id="KW-0472">Membrane</keyword>
<accession>A0A9J6ZLV7</accession>
<evidence type="ECO:0000256" key="1">
    <source>
        <dbReference type="ARBA" id="ARBA00007316"/>
    </source>
</evidence>
<evidence type="ECO:0000256" key="10">
    <source>
        <dbReference type="SAM" id="Coils"/>
    </source>
</evidence>
<comment type="catalytic activity">
    <reaction evidence="9">
        <text>L-tyrosyl-[protein] + ATP = O-phospho-L-tyrosyl-[protein] + ADP + H(+)</text>
        <dbReference type="Rhea" id="RHEA:10596"/>
        <dbReference type="Rhea" id="RHEA-COMP:10136"/>
        <dbReference type="Rhea" id="RHEA-COMP:20101"/>
        <dbReference type="ChEBI" id="CHEBI:15378"/>
        <dbReference type="ChEBI" id="CHEBI:30616"/>
        <dbReference type="ChEBI" id="CHEBI:46858"/>
        <dbReference type="ChEBI" id="CHEBI:61978"/>
        <dbReference type="ChEBI" id="CHEBI:456216"/>
        <dbReference type="EC" id="2.7.10.2"/>
    </reaction>
</comment>
<dbReference type="Pfam" id="PF13614">
    <property type="entry name" value="AAA_31"/>
    <property type="match status" value="1"/>
</dbReference>
<comment type="similarity">
    <text evidence="2">Belongs to the etk/wzc family.</text>
</comment>
<feature type="coiled-coil region" evidence="10">
    <location>
        <begin position="293"/>
        <end position="320"/>
    </location>
</feature>
<dbReference type="Proteomes" id="UP001056426">
    <property type="component" value="Chromosome"/>
</dbReference>
<dbReference type="AlphaFoldDB" id="A0A9J6ZLV7"/>
<keyword evidence="6" id="KW-0418">Kinase</keyword>
<dbReference type="GO" id="GO:0005886">
    <property type="term" value="C:plasma membrane"/>
    <property type="evidence" value="ECO:0007669"/>
    <property type="project" value="UniProtKB-ARBA"/>
</dbReference>
<evidence type="ECO:0000256" key="11">
    <source>
        <dbReference type="SAM" id="Phobius"/>
    </source>
</evidence>
<evidence type="ECO:0000256" key="7">
    <source>
        <dbReference type="ARBA" id="ARBA00022840"/>
    </source>
</evidence>
<evidence type="ECO:0000313" key="13">
    <source>
        <dbReference type="EMBL" id="URW78713.1"/>
    </source>
</evidence>
<dbReference type="RefSeq" id="WP_250722074.1">
    <property type="nucleotide sequence ID" value="NZ_CP098400.1"/>
</dbReference>
<keyword evidence="11" id="KW-0812">Transmembrane</keyword>
<dbReference type="InterPro" id="IPR050445">
    <property type="entry name" value="Bact_polysacc_biosynth/exp"/>
</dbReference>
<keyword evidence="10" id="KW-0175">Coiled coil</keyword>
<keyword evidence="4 13" id="KW-0808">Transferase</keyword>
<keyword evidence="11" id="KW-1133">Transmembrane helix</keyword>
<sequence length="789" mass="88788">MSQPYNQQGIPTGKTIQGDGFSDIRKMFRHVVANWYLFVIFVPLALGGVWVYHRYTVPVYKASITMIFKVDQERSLSQQVLTEGFGLSPELRNFENQSFIIRSHAMVLRAVNRLDFGVAYYSKGRFKDTELYGRTPFVVEFDSLHPQLLNTDFELSVLPGGKTELSVKTEGGRLHVFHGAQDAGYSGPIDFSAEARLGQRIEHPCFSFVIKAAESNGGIASGNYYFRFKSHSEIASELRSSLSVSPYREGSSIIFISATGVQPQKLIRFLNTFSEELIENNLERKNDMANRSLTFIQRQLEQVAETLKITQQKLMDFRRNNRYMMPSDVSSKLSDEFFGMEKQKRSLELSLAYFDEIRRRLVSGNLEESDFLLPAFSTEPAALIQQFVREHLTLLNEARVIAQQAGENNPYLVELNQKIELSGQSLILSIDQQMESIRMQMRELKQTEAQLNAEIGNLPELERDYLAMERTHKLNDAIYTFLLQKSSETQIAKASNTPDNEVLDPAYINGVVSPNKKSNYTRGLLLGFAIPVLIIGLRELFNTRIRSRDDVRSMFRELPIIGEILRSKEGSDNVVLKAATSEVTESFRSLRARLKYMMAGKDGCIITVSSTNTGDGKTFCAVNLASVLAISGKKTVLVGFDLRKPRLSEIFGLKNISGLSSYLIAQSELDEITFETDVKNLYIIPGGHIPPNPSELISSPSTQTLFETLRTKYDVIIVDTPPVGLVSDGRLLMEMADCNLYIVRAGVTDKEHFAVTMSNLFDDKIKGLAVVMNDVQIAGRNYGYYSSGY</sequence>
<evidence type="ECO:0000256" key="8">
    <source>
        <dbReference type="ARBA" id="ARBA00023137"/>
    </source>
</evidence>
<evidence type="ECO:0000313" key="14">
    <source>
        <dbReference type="Proteomes" id="UP001056426"/>
    </source>
</evidence>
<organism evidence="13 14">
    <name type="scientific">Xiashengella succiniciproducens</name>
    <dbReference type="NCBI Taxonomy" id="2949635"/>
    <lineage>
        <taxon>Bacteria</taxon>
        <taxon>Pseudomonadati</taxon>
        <taxon>Bacteroidota</taxon>
        <taxon>Bacteroidia</taxon>
        <taxon>Marinilabiliales</taxon>
        <taxon>Marinilabiliaceae</taxon>
        <taxon>Xiashengella</taxon>
    </lineage>
</organism>
<protein>
    <recommendedName>
        <fullName evidence="3">non-specific protein-tyrosine kinase</fullName>
        <ecNumber evidence="3">2.7.10.2</ecNumber>
    </recommendedName>
</protein>
<proteinExistence type="inferred from homology"/>
<keyword evidence="14" id="KW-1185">Reference proteome</keyword>
<evidence type="ECO:0000256" key="4">
    <source>
        <dbReference type="ARBA" id="ARBA00022679"/>
    </source>
</evidence>
<dbReference type="GO" id="GO:0005524">
    <property type="term" value="F:ATP binding"/>
    <property type="evidence" value="ECO:0007669"/>
    <property type="project" value="UniProtKB-KW"/>
</dbReference>
<dbReference type="GO" id="GO:0042802">
    <property type="term" value="F:identical protein binding"/>
    <property type="evidence" value="ECO:0007669"/>
    <property type="project" value="UniProtKB-ARBA"/>
</dbReference>
<dbReference type="FunFam" id="3.40.50.300:FF:000527">
    <property type="entry name" value="Tyrosine-protein kinase etk"/>
    <property type="match status" value="1"/>
</dbReference>
<dbReference type="NCBIfam" id="TIGR01007">
    <property type="entry name" value="eps_fam"/>
    <property type="match status" value="1"/>
</dbReference>
<dbReference type="GO" id="GO:0004715">
    <property type="term" value="F:non-membrane spanning protein tyrosine kinase activity"/>
    <property type="evidence" value="ECO:0007669"/>
    <property type="project" value="UniProtKB-EC"/>
</dbReference>
<dbReference type="EMBL" id="CP098400">
    <property type="protein sequence ID" value="URW78713.1"/>
    <property type="molecule type" value="Genomic_DNA"/>
</dbReference>
<dbReference type="KEGG" id="alkq:M9189_07535"/>
<keyword evidence="7" id="KW-0067">ATP-binding</keyword>
<reference evidence="13" key="1">
    <citation type="submission" date="2022-05" db="EMBL/GenBank/DDBJ databases">
        <authorList>
            <person name="Sun X."/>
        </authorList>
    </citation>
    <scope>NUCLEOTIDE SEQUENCE</scope>
    <source>
        <strain evidence="13">Ai-910</strain>
    </source>
</reference>
<dbReference type="PANTHER" id="PTHR32309">
    <property type="entry name" value="TYROSINE-PROTEIN KINASE"/>
    <property type="match status" value="1"/>
</dbReference>
<dbReference type="InterPro" id="IPR025669">
    <property type="entry name" value="AAA_dom"/>
</dbReference>
<evidence type="ECO:0000256" key="5">
    <source>
        <dbReference type="ARBA" id="ARBA00022741"/>
    </source>
</evidence>
<evidence type="ECO:0000256" key="6">
    <source>
        <dbReference type="ARBA" id="ARBA00022777"/>
    </source>
</evidence>